<keyword evidence="4" id="KW-0809">Transit peptide</keyword>
<dbReference type="OMA" id="GWIPQDM"/>
<comment type="similarity">
    <text evidence="2">Belongs to the AIM9 family.</text>
</comment>
<reference evidence="8 9" key="1">
    <citation type="journal article" date="2011" name="Proc. Natl. Acad. Sci. U.S.A.">
        <title>Evolutionary erosion of yeast sex chromosomes by mating-type switching accidents.</title>
        <authorList>
            <person name="Gordon J.L."/>
            <person name="Armisen D."/>
            <person name="Proux-Wera E."/>
            <person name="Oheigeartaigh S.S."/>
            <person name="Byrne K.P."/>
            <person name="Wolfe K.H."/>
        </authorList>
    </citation>
    <scope>NUCLEOTIDE SEQUENCE [LARGE SCALE GENOMIC DNA]</scope>
    <source>
        <strain evidence="9">ATCC MYA-139 / BCRC 22969 / CBS 8797 / CCRC 22969 / KCTC 17520 / NBRC 10181 / NCYC 3082</strain>
    </source>
</reference>
<dbReference type="AlphaFoldDB" id="J7SAJ2"/>
<proteinExistence type="inferred from homology"/>
<evidence type="ECO:0000256" key="7">
    <source>
        <dbReference type="SAM" id="MobiDB-lite"/>
    </source>
</evidence>
<feature type="region of interest" description="Disordered" evidence="7">
    <location>
        <begin position="629"/>
        <end position="651"/>
    </location>
</feature>
<keyword evidence="9" id="KW-1185">Reference proteome</keyword>
<dbReference type="GO" id="GO:0005739">
    <property type="term" value="C:mitochondrion"/>
    <property type="evidence" value="ECO:0007669"/>
    <property type="project" value="UniProtKB-SubCell"/>
</dbReference>
<evidence type="ECO:0000256" key="3">
    <source>
        <dbReference type="ARBA" id="ARBA00016197"/>
    </source>
</evidence>
<evidence type="ECO:0000256" key="6">
    <source>
        <dbReference type="ARBA" id="ARBA00031849"/>
    </source>
</evidence>
<evidence type="ECO:0000313" key="8">
    <source>
        <dbReference type="EMBL" id="CCK72794.1"/>
    </source>
</evidence>
<accession>J7SAJ2</accession>
<dbReference type="SUPFAM" id="SSF56112">
    <property type="entry name" value="Protein kinase-like (PK-like)"/>
    <property type="match status" value="1"/>
</dbReference>
<evidence type="ECO:0000256" key="5">
    <source>
        <dbReference type="ARBA" id="ARBA00023128"/>
    </source>
</evidence>
<gene>
    <name evidence="8" type="primary">KNAG0L01740</name>
    <name evidence="8" type="ordered locus">KNAG_0L01740</name>
</gene>
<dbReference type="RefSeq" id="XP_022467038.1">
    <property type="nucleotide sequence ID" value="XM_022610775.1"/>
</dbReference>
<evidence type="ECO:0000256" key="2">
    <source>
        <dbReference type="ARBA" id="ARBA00005543"/>
    </source>
</evidence>
<protein>
    <recommendedName>
        <fullName evidence="3">Altered inheritance of mitochondria protein 9, mitochondrial</fullName>
    </recommendedName>
    <alternativeName>
        <fullName evidence="6">Found in mitochondrial proteome protein 29</fullName>
    </alternativeName>
</protein>
<dbReference type="GeneID" id="34528567"/>
<dbReference type="eggNOG" id="ENOG502QV1E">
    <property type="taxonomic scope" value="Eukaryota"/>
</dbReference>
<dbReference type="PANTHER" id="PTHR36091:SF1">
    <property type="entry name" value="ALTERED INHERITANCE OF MITOCHONDRIA PROTEIN 9, MITOCHONDRIAL"/>
    <property type="match status" value="1"/>
</dbReference>
<name>J7SAJ2_HUIN7</name>
<dbReference type="STRING" id="1071383.J7SAJ2"/>
<reference evidence="9" key="2">
    <citation type="submission" date="2012-08" db="EMBL/GenBank/DDBJ databases">
        <title>Genome sequence of Kazachstania naganishii.</title>
        <authorList>
            <person name="Gordon J.L."/>
            <person name="Armisen D."/>
            <person name="Proux-Wera E."/>
            <person name="OhEigeartaigh S.S."/>
            <person name="Byrne K.P."/>
            <person name="Wolfe K.H."/>
        </authorList>
    </citation>
    <scope>NUCLEOTIDE SEQUENCE [LARGE SCALE GENOMIC DNA]</scope>
    <source>
        <strain evidence="9">ATCC MYA-139 / BCRC 22969 / CBS 8797 / CCRC 22969 / KCTC 17520 / NBRC 10181 / NCYC 3082</strain>
    </source>
</reference>
<comment type="subcellular location">
    <subcellularLocation>
        <location evidence="1">Mitochondrion</location>
    </subcellularLocation>
</comment>
<sequence length="651" mass="72634">MLSLRGVGRRCGTLLRRPLVALAGKQTASICCNVQNKRFISSEPEKKFTKLNSDNDKNRDTIFQYTWGTWLKNDAAEKRKRTTRFSIEGLNAVLNEMYTLSKNSASVDSGADSSAIPAPVRNEGNGTVSLPHNTIIPNLDVLNANERQVVIKTISSIHEGKHHRVYKLSTNVESTPLILRIPYAIDPIETISTRLKSEVATQDYLQNNLGVSVPKIYVYGSDNKNPLGVPFMLQEFIEGDLLMKSWDPLADDASEGKPPAALQKVVNQMADLHSKVISGEFGATGSIYFKDDVPEDKRMDVIDGRWCIGPITERSFWKHKLGLRANKDVSPGQFLGPWDGADVTAIVKNLGGIEAANARGRLSLIDAGSSSEADKKGVLREQVSTFENLSKIAPCLFDSSDKAIASSKIPNLQEMMNPRLYLPDLDPLNVIVDKKSSKLYLLDFEGSCVKPFILQNSPKFIEYEGPKIYDIKKEIPDFDQMNDNEKAQCQFIYKRTRNQYLWENALNERHPDLIISMAPPIKLLRSAYVAALERKTDDGYLIVDENLLQLKQVWGDLYKNGLVPKESYPLEYTEEQTAKHAKDINALHQRLISSPFAATQGWIPQDMFESLVRGGLVIKDEHGNYKIKTAAGGPTDSEHSEHSENSACTST</sequence>
<keyword evidence="5" id="KW-0496">Mitochondrion</keyword>
<dbReference type="PANTHER" id="PTHR36091">
    <property type="entry name" value="ALTERED INHERITANCE OF MITOCHONDRIA PROTEIN 9, MITOCHONDRIAL"/>
    <property type="match status" value="1"/>
</dbReference>
<dbReference type="KEGG" id="kng:KNAG_0L01740"/>
<dbReference type="OrthoDB" id="2968323at2759"/>
<evidence type="ECO:0000256" key="4">
    <source>
        <dbReference type="ARBA" id="ARBA00022946"/>
    </source>
</evidence>
<dbReference type="InterPro" id="IPR011009">
    <property type="entry name" value="Kinase-like_dom_sf"/>
</dbReference>
<evidence type="ECO:0000256" key="1">
    <source>
        <dbReference type="ARBA" id="ARBA00004173"/>
    </source>
</evidence>
<organism evidence="8 9">
    <name type="scientific">Huiozyma naganishii (strain ATCC MYA-139 / BCRC 22969 / CBS 8797 / KCTC 17520 / NBRC 10181 / NCYC 3082 / Yp74L-3)</name>
    <name type="common">Yeast</name>
    <name type="synonym">Kazachstania naganishii</name>
    <dbReference type="NCBI Taxonomy" id="1071383"/>
    <lineage>
        <taxon>Eukaryota</taxon>
        <taxon>Fungi</taxon>
        <taxon>Dikarya</taxon>
        <taxon>Ascomycota</taxon>
        <taxon>Saccharomycotina</taxon>
        <taxon>Saccharomycetes</taxon>
        <taxon>Saccharomycetales</taxon>
        <taxon>Saccharomycetaceae</taxon>
        <taxon>Huiozyma</taxon>
    </lineage>
</organism>
<dbReference type="InterPro" id="IPR051035">
    <property type="entry name" value="Mito_inheritance_9"/>
</dbReference>
<dbReference type="Gene3D" id="3.30.200.20">
    <property type="entry name" value="Phosphorylase Kinase, domain 1"/>
    <property type="match status" value="1"/>
</dbReference>
<evidence type="ECO:0000313" key="9">
    <source>
        <dbReference type="Proteomes" id="UP000006310"/>
    </source>
</evidence>
<dbReference type="Proteomes" id="UP000006310">
    <property type="component" value="Chromosome 12"/>
</dbReference>
<dbReference type="EMBL" id="HE978325">
    <property type="protein sequence ID" value="CCK72794.1"/>
    <property type="molecule type" value="Genomic_DNA"/>
</dbReference>
<dbReference type="HOGENOM" id="CLU_019189_0_1_1"/>